<feature type="compositionally biased region" description="Basic and acidic residues" evidence="1">
    <location>
        <begin position="334"/>
        <end position="377"/>
    </location>
</feature>
<feature type="compositionally biased region" description="Acidic residues" evidence="1">
    <location>
        <begin position="466"/>
        <end position="477"/>
    </location>
</feature>
<feature type="region of interest" description="Disordered" evidence="1">
    <location>
        <begin position="59"/>
        <end position="98"/>
    </location>
</feature>
<feature type="compositionally biased region" description="Basic and acidic residues" evidence="1">
    <location>
        <begin position="852"/>
        <end position="864"/>
    </location>
</feature>
<feature type="compositionally biased region" description="Polar residues" evidence="1">
    <location>
        <begin position="916"/>
        <end position="930"/>
    </location>
</feature>
<feature type="compositionally biased region" description="Basic and acidic residues" evidence="1">
    <location>
        <begin position="806"/>
        <end position="829"/>
    </location>
</feature>
<feature type="compositionally biased region" description="Low complexity" evidence="1">
    <location>
        <begin position="838"/>
        <end position="851"/>
    </location>
</feature>
<feature type="compositionally biased region" description="Basic and acidic residues" evidence="1">
    <location>
        <begin position="69"/>
        <end position="89"/>
    </location>
</feature>
<reference evidence="2 3" key="1">
    <citation type="journal article" date="2017" name="Int. J. Parasitol.">
        <title>The genome of the protozoan parasite Cystoisospora suis and a reverse vaccinology approach to identify vaccine candidates.</title>
        <authorList>
            <person name="Palmieri N."/>
            <person name="Shrestha A."/>
            <person name="Ruttkowski B."/>
            <person name="Beck T."/>
            <person name="Vogl C."/>
            <person name="Tomley F."/>
            <person name="Blake D.P."/>
            <person name="Joachim A."/>
        </authorList>
    </citation>
    <scope>NUCLEOTIDE SEQUENCE [LARGE SCALE GENOMIC DNA]</scope>
    <source>
        <strain evidence="2 3">Wien I</strain>
    </source>
</reference>
<dbReference type="RefSeq" id="XP_067923555.1">
    <property type="nucleotide sequence ID" value="XM_068064470.1"/>
</dbReference>
<sequence length="1019" mass="114361">QGVGGTVLIPQRSRELSKSSSLLHLQENYRSSPQGEFCVPVDISVFHLDQEKNGIYRQRASISSLHSSKRGEKEGESLRVNEERRETRKERGRRRATEGEACLIKDFSDFSSSKREEKNRKETILLPHQGVYTPQKAKETPQIPLQSPVEREGGKIQHIEEEKKIARTSLPFFGGQKALSSQSRGEKDVSKEEDSSGIVSPQRARRIDRFSAKSEKNTFSPEDSQSFLEICPSSRRGFSHEERIRKAATKNEALPLLLLLRHLNTRLSPSPKACREGKRREDREGEEERRQEDRVQAREEDEKKIRKIQGNLCHGKGTPRVSKEKGFLSLLSPGERKKEKEEEKKNLVFSERRDPCKDRLASDLRLHKKQERSETTRGKVLLSHSGKDEVYVHPTIIKSHQRNRTTRSLSLPRSSPSRTVSPLSPSKRSSFFRTFSPLDTDERKKENKTFQEEEEEQGILRLLEISQEDEEEEEEEALGSATDREVRVEKEDTSVLFTSKLLPSSSSFSFSSKPKSSPSLFSSSPFFSSRGVLVPDNLPQEVEKEERRRTPEVHAPNLLHPYTKLSTREKTLEKKKKKKKNEEKDESKEEEEAGYPLPVLSCFENSPLSVSPSSSSRSYTSLQGPVRSSPQPTCQGVSSSLLLDSYHRCRTKSLPTSSSLPLTREPSGFRRISSSLLILSNLEAGQCQSLASILREEDTEKEKNKEFLVISSSSSSASWDRRPVSPVSLPRINRSSSSLSPLNERLRCSSSSSNSSVSRPPHLSRPAGHEGRGSSRGREGGGGGRRDSLDDFAVKVVETPDLSAHLLDEEINQEREEEEERSRVAEKAHPLLGVYTPSSSSSFSFSNTTSSEGEKKKIEKREDSSFNTGKIRAGSLTSRDSYLEFTARRSCQRIAEEAGRNLHLPCDLSSGVHTALPSTNPHSSTDTTKQIQEEEESNGARPDKSSDQQLRHDHENKNEDRKSEDCPSLERGKKSFLFPLNSSSSCSPPPPRPHLILPALVGDPIVSVHLNASVGVMAG</sequence>
<evidence type="ECO:0000313" key="2">
    <source>
        <dbReference type="EMBL" id="PHJ21876.1"/>
    </source>
</evidence>
<feature type="region of interest" description="Disordered" evidence="1">
    <location>
        <begin position="913"/>
        <end position="970"/>
    </location>
</feature>
<protein>
    <submittedName>
        <fullName evidence="2">Uncharacterized protein</fullName>
    </submittedName>
</protein>
<feature type="compositionally biased region" description="Low complexity" evidence="1">
    <location>
        <begin position="406"/>
        <end position="426"/>
    </location>
</feature>
<comment type="caution">
    <text evidence="2">The sequence shown here is derived from an EMBL/GenBank/DDBJ whole genome shotgun (WGS) entry which is preliminary data.</text>
</comment>
<proteinExistence type="predicted"/>
<organism evidence="2 3">
    <name type="scientific">Cystoisospora suis</name>
    <dbReference type="NCBI Taxonomy" id="483139"/>
    <lineage>
        <taxon>Eukaryota</taxon>
        <taxon>Sar</taxon>
        <taxon>Alveolata</taxon>
        <taxon>Apicomplexa</taxon>
        <taxon>Conoidasida</taxon>
        <taxon>Coccidia</taxon>
        <taxon>Eucoccidiorida</taxon>
        <taxon>Eimeriorina</taxon>
        <taxon>Sarcocystidae</taxon>
        <taxon>Cystoisospora</taxon>
    </lineage>
</organism>
<feature type="compositionally biased region" description="Basic and acidic residues" evidence="1">
    <location>
        <begin position="113"/>
        <end position="123"/>
    </location>
</feature>
<feature type="compositionally biased region" description="Basic and acidic residues" evidence="1">
    <location>
        <begin position="273"/>
        <end position="304"/>
    </location>
</feature>
<feature type="compositionally biased region" description="Basic and acidic residues" evidence="1">
    <location>
        <begin position="205"/>
        <end position="216"/>
    </location>
</feature>
<feature type="compositionally biased region" description="Basic and acidic residues" evidence="1">
    <location>
        <begin position="767"/>
        <end position="788"/>
    </location>
</feature>
<feature type="region of interest" description="Disordered" evidence="1">
    <location>
        <begin position="526"/>
        <end position="637"/>
    </location>
</feature>
<feature type="compositionally biased region" description="Polar residues" evidence="1">
    <location>
        <begin position="217"/>
        <end position="227"/>
    </location>
</feature>
<feature type="region of interest" description="Disordered" evidence="1">
    <location>
        <begin position="113"/>
        <end position="155"/>
    </location>
</feature>
<dbReference type="EMBL" id="MIGC01001967">
    <property type="protein sequence ID" value="PHJ21876.1"/>
    <property type="molecule type" value="Genomic_DNA"/>
</dbReference>
<dbReference type="VEuPathDB" id="ToxoDB:CSUI_004277"/>
<feature type="non-terminal residue" evidence="2">
    <location>
        <position position="1019"/>
    </location>
</feature>
<feature type="compositionally biased region" description="Basic and acidic residues" evidence="1">
    <location>
        <begin position="541"/>
        <end position="552"/>
    </location>
</feature>
<feature type="compositionally biased region" description="Polar residues" evidence="1">
    <location>
        <begin position="622"/>
        <end position="637"/>
    </location>
</feature>
<feature type="compositionally biased region" description="Basic and acidic residues" evidence="1">
    <location>
        <begin position="184"/>
        <end position="194"/>
    </location>
</feature>
<accession>A0A2C6L2A7</accession>
<dbReference type="Proteomes" id="UP000221165">
    <property type="component" value="Unassembled WGS sequence"/>
</dbReference>
<gene>
    <name evidence="2" type="ORF">CSUI_004277</name>
</gene>
<dbReference type="GeneID" id="94427681"/>
<feature type="region of interest" description="Disordered" evidence="1">
    <location>
        <begin position="268"/>
        <end position="490"/>
    </location>
</feature>
<feature type="compositionally biased region" description="Low complexity" evidence="1">
    <location>
        <begin position="606"/>
        <end position="621"/>
    </location>
</feature>
<feature type="region of interest" description="Disordered" evidence="1">
    <location>
        <begin position="805"/>
        <end position="872"/>
    </location>
</feature>
<feature type="compositionally biased region" description="Basic and acidic residues" evidence="1">
    <location>
        <begin position="440"/>
        <end position="451"/>
    </location>
</feature>
<feature type="region of interest" description="Disordered" evidence="1">
    <location>
        <begin position="172"/>
        <end position="228"/>
    </location>
</feature>
<name>A0A2C6L2A7_9APIC</name>
<feature type="non-terminal residue" evidence="2">
    <location>
        <position position="1"/>
    </location>
</feature>
<feature type="compositionally biased region" description="Basic and acidic residues" evidence="1">
    <location>
        <begin position="941"/>
        <end position="970"/>
    </location>
</feature>
<feature type="region of interest" description="Disordered" evidence="1">
    <location>
        <begin position="716"/>
        <end position="788"/>
    </location>
</feature>
<feature type="compositionally biased region" description="Low complexity" evidence="1">
    <location>
        <begin position="749"/>
        <end position="758"/>
    </location>
</feature>
<dbReference type="AlphaFoldDB" id="A0A2C6L2A7"/>
<evidence type="ECO:0000313" key="3">
    <source>
        <dbReference type="Proteomes" id="UP000221165"/>
    </source>
</evidence>
<keyword evidence="3" id="KW-1185">Reference proteome</keyword>
<evidence type="ECO:0000256" key="1">
    <source>
        <dbReference type="SAM" id="MobiDB-lite"/>
    </source>
</evidence>